<feature type="domain" description="T-SNARE coiled-coil homology" evidence="9">
    <location>
        <begin position="13"/>
        <end position="75"/>
    </location>
</feature>
<dbReference type="PROSITE" id="PS50192">
    <property type="entry name" value="T_SNARE"/>
    <property type="match status" value="1"/>
</dbReference>
<dbReference type="InterPro" id="IPR000727">
    <property type="entry name" value="T_SNARE_dom"/>
</dbReference>
<proteinExistence type="inferred from homology"/>
<dbReference type="SUPFAM" id="SSF58038">
    <property type="entry name" value="SNARE fusion complex"/>
    <property type="match status" value="1"/>
</dbReference>
<evidence type="ECO:0000256" key="8">
    <source>
        <dbReference type="SAM" id="Phobius"/>
    </source>
</evidence>
<keyword evidence="5 8" id="KW-1133">Transmembrane helix</keyword>
<dbReference type="GO" id="GO:0006886">
    <property type="term" value="P:intracellular protein transport"/>
    <property type="evidence" value="ECO:0007669"/>
    <property type="project" value="InterPro"/>
</dbReference>
<dbReference type="Gene3D" id="1.20.5.110">
    <property type="match status" value="1"/>
</dbReference>
<dbReference type="InterPro" id="IPR006012">
    <property type="entry name" value="Syntaxin/epimorphin_CS"/>
</dbReference>
<dbReference type="CDD" id="cd15841">
    <property type="entry name" value="SNARE_Qc"/>
    <property type="match status" value="1"/>
</dbReference>
<evidence type="ECO:0000256" key="7">
    <source>
        <dbReference type="SAM" id="Coils"/>
    </source>
</evidence>
<keyword evidence="3" id="KW-0813">Transport</keyword>
<accession>A0A7S0Q6T0</accession>
<evidence type="ECO:0000259" key="9">
    <source>
        <dbReference type="PROSITE" id="PS50192"/>
    </source>
</evidence>
<feature type="coiled-coil region" evidence="7">
    <location>
        <begin position="51"/>
        <end position="78"/>
    </location>
</feature>
<comment type="similarity">
    <text evidence="2">Belongs to the syntaxin family.</text>
</comment>
<sequence length="107" mass="11806">MPTAGEAMDQQHQQLLSQQDATLDSLGRGVQRVKALAGVMRDELGEQAIILDSLDEDVEKADTNMNAMSRRLKILAEQTKSSERAQWSIITCLLVVLGVLTFMVMSD</sequence>
<evidence type="ECO:0000256" key="3">
    <source>
        <dbReference type="ARBA" id="ARBA00022448"/>
    </source>
</evidence>
<evidence type="ECO:0000256" key="6">
    <source>
        <dbReference type="ARBA" id="ARBA00023136"/>
    </source>
</evidence>
<dbReference type="GO" id="GO:0005484">
    <property type="term" value="F:SNAP receptor activity"/>
    <property type="evidence" value="ECO:0007669"/>
    <property type="project" value="InterPro"/>
</dbReference>
<evidence type="ECO:0000256" key="4">
    <source>
        <dbReference type="ARBA" id="ARBA00022692"/>
    </source>
</evidence>
<name>A0A7S0Q6T0_9EUKA</name>
<dbReference type="AlphaFoldDB" id="A0A7S0Q6T0"/>
<dbReference type="GO" id="GO:0016020">
    <property type="term" value="C:membrane"/>
    <property type="evidence" value="ECO:0007669"/>
    <property type="project" value="UniProtKB-SubCell"/>
</dbReference>
<dbReference type="PROSITE" id="PS00914">
    <property type="entry name" value="SYNTAXIN"/>
    <property type="match status" value="1"/>
</dbReference>
<evidence type="ECO:0000313" key="10">
    <source>
        <dbReference type="EMBL" id="CAD8614278.1"/>
    </source>
</evidence>
<keyword evidence="6 8" id="KW-0472">Membrane</keyword>
<dbReference type="EMBL" id="HBEY01037128">
    <property type="protein sequence ID" value="CAD8614278.1"/>
    <property type="molecule type" value="Transcribed_RNA"/>
</dbReference>
<feature type="transmembrane region" description="Helical" evidence="8">
    <location>
        <begin position="87"/>
        <end position="105"/>
    </location>
</feature>
<gene>
    <name evidence="10" type="ORF">CPEL01642_LOCUS17659</name>
</gene>
<organism evidence="10">
    <name type="scientific">Coccolithus braarudii</name>
    <dbReference type="NCBI Taxonomy" id="221442"/>
    <lineage>
        <taxon>Eukaryota</taxon>
        <taxon>Haptista</taxon>
        <taxon>Haptophyta</taxon>
        <taxon>Prymnesiophyceae</taxon>
        <taxon>Coccolithales</taxon>
        <taxon>Coccolithaceae</taxon>
        <taxon>Coccolithus</taxon>
    </lineage>
</organism>
<reference evidence="10" key="1">
    <citation type="submission" date="2021-01" db="EMBL/GenBank/DDBJ databases">
        <authorList>
            <person name="Corre E."/>
            <person name="Pelletier E."/>
            <person name="Niang G."/>
            <person name="Scheremetjew M."/>
            <person name="Finn R."/>
            <person name="Kale V."/>
            <person name="Holt S."/>
            <person name="Cochrane G."/>
            <person name="Meng A."/>
            <person name="Brown T."/>
            <person name="Cohen L."/>
        </authorList>
    </citation>
    <scope>NUCLEOTIDE SEQUENCE</scope>
    <source>
        <strain evidence="10">PLY182g</strain>
    </source>
</reference>
<comment type="subcellular location">
    <subcellularLocation>
        <location evidence="1">Membrane</location>
        <topology evidence="1">Single-pass membrane protein</topology>
    </subcellularLocation>
</comment>
<dbReference type="SMART" id="SM00397">
    <property type="entry name" value="t_SNARE"/>
    <property type="match status" value="1"/>
</dbReference>
<protein>
    <recommendedName>
        <fullName evidence="9">t-SNARE coiled-coil homology domain-containing protein</fullName>
    </recommendedName>
</protein>
<keyword evidence="4 8" id="KW-0812">Transmembrane</keyword>
<evidence type="ECO:0000256" key="2">
    <source>
        <dbReference type="ARBA" id="ARBA00009063"/>
    </source>
</evidence>
<dbReference type="PANTHER" id="PTHR12791">
    <property type="entry name" value="GOLGI SNARE BET1-RELATED"/>
    <property type="match status" value="1"/>
</dbReference>
<evidence type="ECO:0000256" key="5">
    <source>
        <dbReference type="ARBA" id="ARBA00022989"/>
    </source>
</evidence>
<keyword evidence="7" id="KW-0175">Coiled coil</keyword>
<evidence type="ECO:0000256" key="1">
    <source>
        <dbReference type="ARBA" id="ARBA00004167"/>
    </source>
</evidence>